<dbReference type="RefSeq" id="WP_136580775.1">
    <property type="nucleotide sequence ID" value="NZ_STFF01000015.1"/>
</dbReference>
<evidence type="ECO:0000256" key="1">
    <source>
        <dbReference type="ARBA" id="ARBA00000085"/>
    </source>
</evidence>
<evidence type="ECO:0000313" key="6">
    <source>
        <dbReference type="Proteomes" id="UP000306918"/>
    </source>
</evidence>
<keyword evidence="3" id="KW-0472">Membrane</keyword>
<dbReference type="SUPFAM" id="SSF47384">
    <property type="entry name" value="Homodimeric domain of signal transducing histidine kinase"/>
    <property type="match status" value="1"/>
</dbReference>
<keyword evidence="6" id="KW-1185">Reference proteome</keyword>
<keyword evidence="3" id="KW-1133">Transmembrane helix</keyword>
<feature type="transmembrane region" description="Helical" evidence="3">
    <location>
        <begin position="149"/>
        <end position="172"/>
    </location>
</feature>
<accession>A0A4S8H7T2</accession>
<protein>
    <recommendedName>
        <fullName evidence="2">histidine kinase</fullName>
        <ecNumber evidence="2">2.7.13.3</ecNumber>
    </recommendedName>
</protein>
<dbReference type="GO" id="GO:0000155">
    <property type="term" value="F:phosphorelay sensor kinase activity"/>
    <property type="evidence" value="ECO:0007669"/>
    <property type="project" value="InterPro"/>
</dbReference>
<dbReference type="OrthoDB" id="9826701at2"/>
<name>A0A4S8H7T2_9BACT</name>
<evidence type="ECO:0000256" key="2">
    <source>
        <dbReference type="ARBA" id="ARBA00012438"/>
    </source>
</evidence>
<dbReference type="EC" id="2.7.13.3" evidence="2"/>
<dbReference type="InterPro" id="IPR003661">
    <property type="entry name" value="HisK_dim/P_dom"/>
</dbReference>
<evidence type="ECO:0000256" key="3">
    <source>
        <dbReference type="SAM" id="Phobius"/>
    </source>
</evidence>
<dbReference type="EMBL" id="STFF01000015">
    <property type="protein sequence ID" value="THU30743.1"/>
    <property type="molecule type" value="Genomic_DNA"/>
</dbReference>
<reference evidence="5 6" key="1">
    <citation type="submission" date="2019-04" db="EMBL/GenBank/DDBJ databases">
        <title>Niastella caeni sp. nov., isolated from activated sludge.</title>
        <authorList>
            <person name="Sheng M."/>
        </authorList>
    </citation>
    <scope>NUCLEOTIDE SEQUENCE [LARGE SCALE GENOMIC DNA]</scope>
    <source>
        <strain evidence="5 6">HX-2-15</strain>
    </source>
</reference>
<evidence type="ECO:0000313" key="5">
    <source>
        <dbReference type="EMBL" id="THU30743.1"/>
    </source>
</evidence>
<gene>
    <name evidence="5" type="ORF">FAM09_29525</name>
</gene>
<feature type="domain" description="Signal transduction histidine kinase dimerisation/phosphoacceptor" evidence="4">
    <location>
        <begin position="183"/>
        <end position="242"/>
    </location>
</feature>
<dbReference type="InterPro" id="IPR036097">
    <property type="entry name" value="HisK_dim/P_sf"/>
</dbReference>
<keyword evidence="3" id="KW-0812">Transmembrane</keyword>
<sequence>MGRRSTRLKIIFFSVLLLGFIFIQYSWVKSLQKEKLDKFRSNIALSIHEATKNIPINGPLHQLTDSTINNTLRRSFASQGLGNIHFEFSIGSANNRLASHGFTQKLTHNTSNLTWYYEFLRNGEKSTSVDRWTIVIPDWEKYALKNMPWIIAASVLLTIMIMAILWGVVILSERSQQLFYDRRAKVIKYMMQQLETPLSTISVAAEALRNARVMHDSGKTKYYQQVINEENKRMNEQVEKMLRELK</sequence>
<comment type="caution">
    <text evidence="5">The sequence shown here is derived from an EMBL/GenBank/DDBJ whole genome shotgun (WGS) entry which is preliminary data.</text>
</comment>
<evidence type="ECO:0000259" key="4">
    <source>
        <dbReference type="Pfam" id="PF00512"/>
    </source>
</evidence>
<comment type="catalytic activity">
    <reaction evidence="1">
        <text>ATP + protein L-histidine = ADP + protein N-phospho-L-histidine.</text>
        <dbReference type="EC" id="2.7.13.3"/>
    </reaction>
</comment>
<dbReference type="AlphaFoldDB" id="A0A4S8H7T2"/>
<proteinExistence type="predicted"/>
<organism evidence="5 6">
    <name type="scientific">Niastella caeni</name>
    <dbReference type="NCBI Taxonomy" id="2569763"/>
    <lineage>
        <taxon>Bacteria</taxon>
        <taxon>Pseudomonadati</taxon>
        <taxon>Bacteroidota</taxon>
        <taxon>Chitinophagia</taxon>
        <taxon>Chitinophagales</taxon>
        <taxon>Chitinophagaceae</taxon>
        <taxon>Niastella</taxon>
    </lineage>
</organism>
<dbReference type="Proteomes" id="UP000306918">
    <property type="component" value="Unassembled WGS sequence"/>
</dbReference>
<dbReference type="Pfam" id="PF00512">
    <property type="entry name" value="HisKA"/>
    <property type="match status" value="1"/>
</dbReference>
<feature type="transmembrane region" description="Helical" evidence="3">
    <location>
        <begin position="7"/>
        <end position="27"/>
    </location>
</feature>